<keyword evidence="1" id="KW-1133">Transmembrane helix</keyword>
<dbReference type="SUPFAM" id="SSF53448">
    <property type="entry name" value="Nucleotide-diphospho-sugar transferases"/>
    <property type="match status" value="1"/>
</dbReference>
<dbReference type="InterPro" id="IPR029044">
    <property type="entry name" value="Nucleotide-diphossugar_trans"/>
</dbReference>
<dbReference type="EMBL" id="LGRX02035246">
    <property type="protein sequence ID" value="KAK3235689.1"/>
    <property type="molecule type" value="Genomic_DNA"/>
</dbReference>
<comment type="caution">
    <text evidence="2">The sequence shown here is derived from an EMBL/GenBank/DDBJ whole genome shotgun (WGS) entry which is preliminary data.</text>
</comment>
<accession>A0AAE0EPN5</accession>
<proteinExistence type="predicted"/>
<sequence>MVLRILLSGKGLAVALLGFLTVFLCNGEVLSQGGEGGVAHVMLATPCYGGLVYDSFFLSVMRAMNYYRDKKVQIHAATVPGIADLPKARGALIYQFLAHKHYTHVLFVDADIEFTPQMIERCIASGKDVVTVMYPKKAIEWGNIQEAVRAGSRQVFDLEKLKGIGLNYPVEWEFEAAGDAEAGSVVTDKAGFARVSRAGAGFMMVKRSAIEAMVKGYPELAYTDLNSGQTHYAFFHTVLETNAHSTHWVSEDFAFCDRWRKLNGEVWVDLTVGLNHTGPIKFEGGKWIDRYLPQPPPREEL</sequence>
<keyword evidence="1" id="KW-0812">Transmembrane</keyword>
<feature type="transmembrane region" description="Helical" evidence="1">
    <location>
        <begin position="37"/>
        <end position="61"/>
    </location>
</feature>
<name>A0AAE0EPN5_9CHLO</name>
<evidence type="ECO:0000313" key="3">
    <source>
        <dbReference type="Proteomes" id="UP001190700"/>
    </source>
</evidence>
<keyword evidence="1" id="KW-0472">Membrane</keyword>
<gene>
    <name evidence="2" type="ORF">CYMTET_54130</name>
</gene>
<dbReference type="AlphaFoldDB" id="A0AAE0EPN5"/>
<dbReference type="Gene3D" id="3.90.550.10">
    <property type="entry name" value="Spore Coat Polysaccharide Biosynthesis Protein SpsA, Chain A"/>
    <property type="match status" value="1"/>
</dbReference>
<dbReference type="Proteomes" id="UP001190700">
    <property type="component" value="Unassembled WGS sequence"/>
</dbReference>
<reference evidence="2 3" key="1">
    <citation type="journal article" date="2015" name="Genome Biol. Evol.">
        <title>Comparative Genomics of a Bacterivorous Green Alga Reveals Evolutionary Causalities and Consequences of Phago-Mixotrophic Mode of Nutrition.</title>
        <authorList>
            <person name="Burns J.A."/>
            <person name="Paasch A."/>
            <person name="Narechania A."/>
            <person name="Kim E."/>
        </authorList>
    </citation>
    <scope>NUCLEOTIDE SEQUENCE [LARGE SCALE GENOMIC DNA]</scope>
    <source>
        <strain evidence="2 3">PLY_AMNH</strain>
    </source>
</reference>
<evidence type="ECO:0000313" key="2">
    <source>
        <dbReference type="EMBL" id="KAK3235689.1"/>
    </source>
</evidence>
<protein>
    <submittedName>
        <fullName evidence="2">Uncharacterized protein</fullName>
    </submittedName>
</protein>
<keyword evidence="3" id="KW-1185">Reference proteome</keyword>
<organism evidence="2 3">
    <name type="scientific">Cymbomonas tetramitiformis</name>
    <dbReference type="NCBI Taxonomy" id="36881"/>
    <lineage>
        <taxon>Eukaryota</taxon>
        <taxon>Viridiplantae</taxon>
        <taxon>Chlorophyta</taxon>
        <taxon>Pyramimonadophyceae</taxon>
        <taxon>Pyramimonadales</taxon>
        <taxon>Pyramimonadaceae</taxon>
        <taxon>Cymbomonas</taxon>
    </lineage>
</organism>
<evidence type="ECO:0000256" key="1">
    <source>
        <dbReference type="SAM" id="Phobius"/>
    </source>
</evidence>